<dbReference type="AlphaFoldDB" id="A0A0G4J1U2"/>
<name>A0A0G4J1U2_PLABS</name>
<sequence>MSLRAILKSNGPSPMDRAVPRAGLGPNPKAILTLGGYAMYANIYNILLRNWSRSTVIMLAPSMLRRQLRIIFPMRKLHDNNVIRSIVLHGSRQIVQSDLQCAVRCSNHNMPSNVTYNASPYMPGTPVESFRRYPIDTMSRSRL</sequence>
<reference evidence="2 3" key="1">
    <citation type="submission" date="2015-02" db="EMBL/GenBank/DDBJ databases">
        <authorList>
            <person name="Chooi Y.-H."/>
        </authorList>
    </citation>
    <scope>NUCLEOTIDE SEQUENCE [LARGE SCALE GENOMIC DNA]</scope>
    <source>
        <strain evidence="2">E3</strain>
    </source>
</reference>
<keyword evidence="3" id="KW-1185">Reference proteome</keyword>
<protein>
    <submittedName>
        <fullName evidence="2">Uncharacterized protein</fullName>
    </submittedName>
</protein>
<organism evidence="2 3">
    <name type="scientific">Plasmodiophora brassicae</name>
    <name type="common">Clubroot disease agent</name>
    <dbReference type="NCBI Taxonomy" id="37360"/>
    <lineage>
        <taxon>Eukaryota</taxon>
        <taxon>Sar</taxon>
        <taxon>Rhizaria</taxon>
        <taxon>Endomyxa</taxon>
        <taxon>Phytomyxea</taxon>
        <taxon>Plasmodiophorida</taxon>
        <taxon>Plasmodiophoridae</taxon>
        <taxon>Plasmodiophora</taxon>
    </lineage>
</organism>
<evidence type="ECO:0000256" key="1">
    <source>
        <dbReference type="SAM" id="MobiDB-lite"/>
    </source>
</evidence>
<gene>
    <name evidence="2" type="ORF">PBRA_001910</name>
</gene>
<dbReference type="Proteomes" id="UP000039324">
    <property type="component" value="Unassembled WGS sequence"/>
</dbReference>
<accession>A0A0G4J1U2</accession>
<evidence type="ECO:0000313" key="2">
    <source>
        <dbReference type="EMBL" id="CEP01304.1"/>
    </source>
</evidence>
<feature type="region of interest" description="Disordered" evidence="1">
    <location>
        <begin position="1"/>
        <end position="20"/>
    </location>
</feature>
<dbReference type="EMBL" id="CDSF01000112">
    <property type="protein sequence ID" value="CEP01304.1"/>
    <property type="molecule type" value="Genomic_DNA"/>
</dbReference>
<evidence type="ECO:0000313" key="3">
    <source>
        <dbReference type="Proteomes" id="UP000039324"/>
    </source>
</evidence>
<proteinExistence type="predicted"/>